<accession>A0A074WQQ6</accession>
<sequence length="101" mass="11900">MIPRVNMLTRLLKTPTIQERAQTSITATITSATVQKFKHTVEENEKLRGENKGLCTDIEDLRGENKDLCVENENLRVRNYELSRELEDAYRKLWDRKINHK</sequence>
<keyword evidence="1" id="KW-0175">Coiled coil</keyword>
<evidence type="ECO:0000256" key="1">
    <source>
        <dbReference type="SAM" id="Coils"/>
    </source>
</evidence>
<protein>
    <submittedName>
        <fullName evidence="2">Uncharacterized protein</fullName>
    </submittedName>
</protein>
<dbReference type="Proteomes" id="UP000027730">
    <property type="component" value="Unassembled WGS sequence"/>
</dbReference>
<keyword evidence="3" id="KW-1185">Reference proteome</keyword>
<dbReference type="HOGENOM" id="CLU_2291141_0_0_1"/>
<name>A0A074WQQ6_9PEZI</name>
<evidence type="ECO:0000313" key="3">
    <source>
        <dbReference type="Proteomes" id="UP000027730"/>
    </source>
</evidence>
<dbReference type="OrthoDB" id="3936434at2759"/>
<feature type="coiled-coil region" evidence="1">
    <location>
        <begin position="44"/>
        <end position="92"/>
    </location>
</feature>
<dbReference type="EMBL" id="KL584712">
    <property type="protein sequence ID" value="KEQ72032.1"/>
    <property type="molecule type" value="Genomic_DNA"/>
</dbReference>
<dbReference type="AlphaFoldDB" id="A0A074WQQ6"/>
<reference evidence="2 3" key="1">
    <citation type="journal article" date="2014" name="BMC Genomics">
        <title>Genome sequencing of four Aureobasidium pullulans varieties: biotechnological potential, stress tolerance, and description of new species.</title>
        <authorList>
            <person name="Gostin Ar C."/>
            <person name="Ohm R.A."/>
            <person name="Kogej T."/>
            <person name="Sonjak S."/>
            <person name="Turk M."/>
            <person name="Zajc J."/>
            <person name="Zalar P."/>
            <person name="Grube M."/>
            <person name="Sun H."/>
            <person name="Han J."/>
            <person name="Sharma A."/>
            <person name="Chiniquy J."/>
            <person name="Ngan C.Y."/>
            <person name="Lipzen A."/>
            <person name="Barry K."/>
            <person name="Grigoriev I.V."/>
            <person name="Gunde-Cimerman N."/>
        </authorList>
    </citation>
    <scope>NUCLEOTIDE SEQUENCE [LARGE SCALE GENOMIC DNA]</scope>
    <source>
        <strain evidence="2 3">CBS 147.97</strain>
    </source>
</reference>
<evidence type="ECO:0000313" key="2">
    <source>
        <dbReference type="EMBL" id="KEQ72032.1"/>
    </source>
</evidence>
<dbReference type="GeneID" id="25417082"/>
<dbReference type="RefSeq" id="XP_013426398.1">
    <property type="nucleotide sequence ID" value="XM_013570944.1"/>
</dbReference>
<proteinExistence type="predicted"/>
<organism evidence="2 3">
    <name type="scientific">Aureobasidium namibiae CBS 147.97</name>
    <dbReference type="NCBI Taxonomy" id="1043004"/>
    <lineage>
        <taxon>Eukaryota</taxon>
        <taxon>Fungi</taxon>
        <taxon>Dikarya</taxon>
        <taxon>Ascomycota</taxon>
        <taxon>Pezizomycotina</taxon>
        <taxon>Dothideomycetes</taxon>
        <taxon>Dothideomycetidae</taxon>
        <taxon>Dothideales</taxon>
        <taxon>Saccotheciaceae</taxon>
        <taxon>Aureobasidium</taxon>
    </lineage>
</organism>
<gene>
    <name evidence="2" type="ORF">M436DRAFT_82942</name>
</gene>